<dbReference type="CDD" id="cd16913">
    <property type="entry name" value="YkuD_like"/>
    <property type="match status" value="1"/>
</dbReference>
<dbReference type="InterPro" id="IPR050979">
    <property type="entry name" value="LD-transpeptidase"/>
</dbReference>
<keyword evidence="4 6" id="KW-0573">Peptidoglycan synthesis</keyword>
<dbReference type="InterPro" id="IPR006311">
    <property type="entry name" value="TAT_signal"/>
</dbReference>
<dbReference type="GO" id="GO:0018104">
    <property type="term" value="P:peptidoglycan-protein cross-linking"/>
    <property type="evidence" value="ECO:0007669"/>
    <property type="project" value="TreeGrafter"/>
</dbReference>
<protein>
    <recommendedName>
        <fullName evidence="7">L,D-TPase catalytic domain-containing protein</fullName>
    </recommendedName>
</protein>
<keyword evidence="5 6" id="KW-0961">Cell wall biogenesis/degradation</keyword>
<dbReference type="Proteomes" id="UP000230790">
    <property type="component" value="Unassembled WGS sequence"/>
</dbReference>
<evidence type="ECO:0000256" key="3">
    <source>
        <dbReference type="ARBA" id="ARBA00022960"/>
    </source>
</evidence>
<dbReference type="AlphaFoldDB" id="A0A2M8QF64"/>
<dbReference type="PROSITE" id="PS52029">
    <property type="entry name" value="LD_TPASE"/>
    <property type="match status" value="1"/>
</dbReference>
<dbReference type="InterPro" id="IPR038063">
    <property type="entry name" value="Transpep_catalytic_dom"/>
</dbReference>
<evidence type="ECO:0000313" key="8">
    <source>
        <dbReference type="EMBL" id="PJF48450.1"/>
    </source>
</evidence>
<feature type="active site" description="Proton donor/acceptor" evidence="6">
    <location>
        <position position="307"/>
    </location>
</feature>
<dbReference type="GO" id="GO:0005576">
    <property type="term" value="C:extracellular region"/>
    <property type="evidence" value="ECO:0007669"/>
    <property type="project" value="TreeGrafter"/>
</dbReference>
<sequence length="363" mass="40730">MKTTRRCFLKISGGLALAVPFIRIRSTHAQAPDPGAGEPPELRTPELQPIPYAFGRAFRKDLIIREQPTTQAPIVRRLRANEVIPLLGEVIGLGPTTYNPFWYLTRDGYVHSANVQPCNNVLNKPLSEVDERGLWAEITVPFTELRARADPQSGVRSLLYYGCVFRILQLAEDRDGKAWYGIADGNGGKTVLGFVRAEHLRPLGPEDFAPLSPDVPLDKKRIEVNLKNQTATAYEYDQPVFTARVATGGKYRTPEGVVDFFTIPGEHRIFRKIPGTRMTGGTPGYDYYDLPGVGWASFFTSSGIAFHGVYWHNDYGRPRSHGCVNMLPDQAHWVFRWTTPAYPHTERSSLRTKREAGSLVKVF</sequence>
<dbReference type="GO" id="GO:0071555">
    <property type="term" value="P:cell wall organization"/>
    <property type="evidence" value="ECO:0007669"/>
    <property type="project" value="UniProtKB-UniRule"/>
</dbReference>
<evidence type="ECO:0000259" key="7">
    <source>
        <dbReference type="PROSITE" id="PS52029"/>
    </source>
</evidence>
<dbReference type="PROSITE" id="PS51318">
    <property type="entry name" value="TAT"/>
    <property type="match status" value="1"/>
</dbReference>
<dbReference type="Pfam" id="PF03734">
    <property type="entry name" value="YkuD"/>
    <property type="match status" value="1"/>
</dbReference>
<proteinExistence type="predicted"/>
<comment type="caution">
    <text evidence="8">The sequence shown here is derived from an EMBL/GenBank/DDBJ whole genome shotgun (WGS) entry which is preliminary data.</text>
</comment>
<keyword evidence="3 6" id="KW-0133">Cell shape</keyword>
<dbReference type="PANTHER" id="PTHR30582">
    <property type="entry name" value="L,D-TRANSPEPTIDASE"/>
    <property type="match status" value="1"/>
</dbReference>
<gene>
    <name evidence="8" type="ORF">CUN48_03375</name>
</gene>
<dbReference type="SUPFAM" id="SSF141523">
    <property type="entry name" value="L,D-transpeptidase catalytic domain-like"/>
    <property type="match status" value="1"/>
</dbReference>
<feature type="active site" description="Nucleophile" evidence="6">
    <location>
        <position position="323"/>
    </location>
</feature>
<dbReference type="GO" id="GO:0016740">
    <property type="term" value="F:transferase activity"/>
    <property type="evidence" value="ECO:0007669"/>
    <property type="project" value="UniProtKB-KW"/>
</dbReference>
<evidence type="ECO:0000256" key="4">
    <source>
        <dbReference type="ARBA" id="ARBA00022984"/>
    </source>
</evidence>
<dbReference type="PANTHER" id="PTHR30582:SF2">
    <property type="entry name" value="L,D-TRANSPEPTIDASE YCIB-RELATED"/>
    <property type="match status" value="1"/>
</dbReference>
<dbReference type="Gene3D" id="2.40.440.10">
    <property type="entry name" value="L,D-transpeptidase catalytic domain-like"/>
    <property type="match status" value="1"/>
</dbReference>
<dbReference type="GO" id="GO:0008360">
    <property type="term" value="P:regulation of cell shape"/>
    <property type="evidence" value="ECO:0007669"/>
    <property type="project" value="UniProtKB-UniRule"/>
</dbReference>
<dbReference type="UniPathway" id="UPA00219"/>
<evidence type="ECO:0000256" key="6">
    <source>
        <dbReference type="PROSITE-ProRule" id="PRU01373"/>
    </source>
</evidence>
<evidence type="ECO:0000256" key="2">
    <source>
        <dbReference type="ARBA" id="ARBA00022679"/>
    </source>
</evidence>
<dbReference type="GO" id="GO:0071972">
    <property type="term" value="F:peptidoglycan L,D-transpeptidase activity"/>
    <property type="evidence" value="ECO:0007669"/>
    <property type="project" value="TreeGrafter"/>
</dbReference>
<accession>A0A2M8QF64</accession>
<evidence type="ECO:0000256" key="1">
    <source>
        <dbReference type="ARBA" id="ARBA00004752"/>
    </source>
</evidence>
<name>A0A2M8QF64_9CHLR</name>
<evidence type="ECO:0000313" key="9">
    <source>
        <dbReference type="Proteomes" id="UP000230790"/>
    </source>
</evidence>
<keyword evidence="2" id="KW-0808">Transferase</keyword>
<comment type="pathway">
    <text evidence="1 6">Cell wall biogenesis; peptidoglycan biosynthesis.</text>
</comment>
<dbReference type="EMBL" id="PGTN01000014">
    <property type="protein sequence ID" value="PJF48450.1"/>
    <property type="molecule type" value="Genomic_DNA"/>
</dbReference>
<dbReference type="InterPro" id="IPR005490">
    <property type="entry name" value="LD_TPept_cat_dom"/>
</dbReference>
<evidence type="ECO:0000256" key="5">
    <source>
        <dbReference type="ARBA" id="ARBA00023316"/>
    </source>
</evidence>
<reference evidence="8 9" key="1">
    <citation type="submission" date="2017-11" db="EMBL/GenBank/DDBJ databases">
        <title>Evolution of Phototrophy in the Chloroflexi Phylum Driven by Horizontal Gene Transfer.</title>
        <authorList>
            <person name="Ward L.M."/>
            <person name="Hemp J."/>
            <person name="Shih P.M."/>
            <person name="Mcglynn S.E."/>
            <person name="Fischer W."/>
        </authorList>
    </citation>
    <scope>NUCLEOTIDE SEQUENCE [LARGE SCALE GENOMIC DNA]</scope>
    <source>
        <strain evidence="8">JP3_7</strain>
    </source>
</reference>
<organism evidence="8 9">
    <name type="scientific">Candidatus Thermofonsia Clade 3 bacterium</name>
    <dbReference type="NCBI Taxonomy" id="2364212"/>
    <lineage>
        <taxon>Bacteria</taxon>
        <taxon>Bacillati</taxon>
        <taxon>Chloroflexota</taxon>
        <taxon>Candidatus Thermofontia</taxon>
        <taxon>Candidatus Thermofonsia Clade 3</taxon>
    </lineage>
</organism>
<feature type="domain" description="L,D-TPase catalytic" evidence="7">
    <location>
        <begin position="220"/>
        <end position="363"/>
    </location>
</feature>